<proteinExistence type="predicted"/>
<feature type="region of interest" description="Disordered" evidence="1">
    <location>
        <begin position="1"/>
        <end position="27"/>
    </location>
</feature>
<evidence type="ECO:0000313" key="3">
    <source>
        <dbReference type="Proteomes" id="UP001623349"/>
    </source>
</evidence>
<reference evidence="2 3" key="1">
    <citation type="submission" date="2024-08" db="EMBL/GenBank/DDBJ databases">
        <title>The draft genome of Apodemus speciosus.</title>
        <authorList>
            <person name="Nabeshima K."/>
            <person name="Suzuki S."/>
            <person name="Onuma M."/>
        </authorList>
    </citation>
    <scope>NUCLEOTIDE SEQUENCE [LARGE SCALE GENOMIC DNA]</scope>
    <source>
        <strain evidence="2">IB14-021</strain>
    </source>
</reference>
<evidence type="ECO:0000256" key="1">
    <source>
        <dbReference type="SAM" id="MobiDB-lite"/>
    </source>
</evidence>
<protein>
    <submittedName>
        <fullName evidence="2">Uncharacterized protein</fullName>
    </submittedName>
</protein>
<organism evidence="2 3">
    <name type="scientific">Apodemus speciosus</name>
    <name type="common">Large Japanese field mouse</name>
    <dbReference type="NCBI Taxonomy" id="105296"/>
    <lineage>
        <taxon>Eukaryota</taxon>
        <taxon>Metazoa</taxon>
        <taxon>Chordata</taxon>
        <taxon>Craniata</taxon>
        <taxon>Vertebrata</taxon>
        <taxon>Euteleostomi</taxon>
        <taxon>Mammalia</taxon>
        <taxon>Eutheria</taxon>
        <taxon>Euarchontoglires</taxon>
        <taxon>Glires</taxon>
        <taxon>Rodentia</taxon>
        <taxon>Myomorpha</taxon>
        <taxon>Muroidea</taxon>
        <taxon>Muridae</taxon>
        <taxon>Murinae</taxon>
        <taxon>Apodemus</taxon>
    </lineage>
</organism>
<name>A0ABQ0F2W4_APOSI</name>
<comment type="caution">
    <text evidence="2">The sequence shown here is derived from an EMBL/GenBank/DDBJ whole genome shotgun (WGS) entry which is preliminary data.</text>
</comment>
<accession>A0ABQ0F2W4</accession>
<sequence>MAIINKGSLSDGVGKSRAHGDFKRKKDNVCCAVPRKQPERHKEEVL</sequence>
<evidence type="ECO:0000313" key="2">
    <source>
        <dbReference type="EMBL" id="GAB1293543.1"/>
    </source>
</evidence>
<gene>
    <name evidence="2" type="ORF">APTSU1_000877500</name>
</gene>
<dbReference type="EMBL" id="BAAFST010000008">
    <property type="protein sequence ID" value="GAB1293543.1"/>
    <property type="molecule type" value="Genomic_DNA"/>
</dbReference>
<dbReference type="Proteomes" id="UP001623349">
    <property type="component" value="Unassembled WGS sequence"/>
</dbReference>
<keyword evidence="3" id="KW-1185">Reference proteome</keyword>